<evidence type="ECO:0000313" key="2">
    <source>
        <dbReference type="Proteomes" id="UP001152795"/>
    </source>
</evidence>
<dbReference type="InterPro" id="IPR013783">
    <property type="entry name" value="Ig-like_fold"/>
</dbReference>
<dbReference type="EMBL" id="CACRXK020013454">
    <property type="protein sequence ID" value="CAB4025165.1"/>
    <property type="molecule type" value="Genomic_DNA"/>
</dbReference>
<dbReference type="Pfam" id="PF13895">
    <property type="entry name" value="Ig_2"/>
    <property type="match status" value="1"/>
</dbReference>
<dbReference type="PROSITE" id="PS50835">
    <property type="entry name" value="IG_LIKE"/>
    <property type="match status" value="2"/>
</dbReference>
<dbReference type="InterPro" id="IPR036179">
    <property type="entry name" value="Ig-like_dom_sf"/>
</dbReference>
<feature type="non-terminal residue" evidence="1">
    <location>
        <position position="1"/>
    </location>
</feature>
<dbReference type="InterPro" id="IPR003598">
    <property type="entry name" value="Ig_sub2"/>
</dbReference>
<protein>
    <submittedName>
        <fullName evidence="1">Fasciclin-2 isoform X7</fullName>
    </submittedName>
</protein>
<keyword evidence="2" id="KW-1185">Reference proteome</keyword>
<evidence type="ECO:0000313" key="1">
    <source>
        <dbReference type="EMBL" id="CAB4025165.1"/>
    </source>
</evidence>
<dbReference type="PANTHER" id="PTHR46013">
    <property type="entry name" value="VASCULAR CELL ADHESION MOLECULE 1"/>
    <property type="match status" value="1"/>
</dbReference>
<dbReference type="SUPFAM" id="SSF48726">
    <property type="entry name" value="Immunoglobulin"/>
    <property type="match status" value="2"/>
</dbReference>
<name>A0A7D9L3S2_PARCT</name>
<dbReference type="SMART" id="SM00409">
    <property type="entry name" value="IG"/>
    <property type="match status" value="2"/>
</dbReference>
<accession>A0A7D9L3S2</accession>
<dbReference type="Proteomes" id="UP001152795">
    <property type="component" value="Unassembled WGS sequence"/>
</dbReference>
<sequence>MKNSLLAGVTVEKPATLILKNVNQSYDGMYKFILTAGDDSGVSEVTVIIAVQATITISCSSITTVNKGDDIICLCKGEGGKPPANVTWYDKDGQIGETGNENQTLILRNVNGTYNGTYTCKAQSHTLTAEKSIEVRVRPDIKPTITSFTTNPSKAMVGQPVTIICVAIGRPEPSYTIIHNGTRIVSTVNIYAISRAEWNDTGTYTCNATNALGNDLEFLNLTV</sequence>
<dbReference type="AlphaFoldDB" id="A0A7D9L3S2"/>
<dbReference type="InterPro" id="IPR003599">
    <property type="entry name" value="Ig_sub"/>
</dbReference>
<dbReference type="Pfam" id="PF13927">
    <property type="entry name" value="Ig_3"/>
    <property type="match status" value="1"/>
</dbReference>
<gene>
    <name evidence="1" type="ORF">PACLA_8A088938</name>
</gene>
<comment type="caution">
    <text evidence="1">The sequence shown here is derived from an EMBL/GenBank/DDBJ whole genome shotgun (WGS) entry which is preliminary data.</text>
</comment>
<dbReference type="OrthoDB" id="5981765at2759"/>
<dbReference type="PANTHER" id="PTHR46013:SF7">
    <property type="entry name" value="IG-LIKE DOMAIN-CONTAINING PROTEIN"/>
    <property type="match status" value="1"/>
</dbReference>
<organism evidence="1 2">
    <name type="scientific">Paramuricea clavata</name>
    <name type="common">Red gorgonian</name>
    <name type="synonym">Violescent sea-whip</name>
    <dbReference type="NCBI Taxonomy" id="317549"/>
    <lineage>
        <taxon>Eukaryota</taxon>
        <taxon>Metazoa</taxon>
        <taxon>Cnidaria</taxon>
        <taxon>Anthozoa</taxon>
        <taxon>Octocorallia</taxon>
        <taxon>Malacalcyonacea</taxon>
        <taxon>Plexauridae</taxon>
        <taxon>Paramuricea</taxon>
    </lineage>
</organism>
<dbReference type="SMART" id="SM00408">
    <property type="entry name" value="IGc2"/>
    <property type="match status" value="2"/>
</dbReference>
<reference evidence="1" key="1">
    <citation type="submission" date="2020-04" db="EMBL/GenBank/DDBJ databases">
        <authorList>
            <person name="Alioto T."/>
            <person name="Alioto T."/>
            <person name="Gomez Garrido J."/>
        </authorList>
    </citation>
    <scope>NUCLEOTIDE SEQUENCE</scope>
    <source>
        <strain evidence="1">A484AB</strain>
    </source>
</reference>
<proteinExistence type="predicted"/>
<dbReference type="InterPro" id="IPR007110">
    <property type="entry name" value="Ig-like_dom"/>
</dbReference>
<dbReference type="Gene3D" id="2.60.40.10">
    <property type="entry name" value="Immunoglobulins"/>
    <property type="match status" value="2"/>
</dbReference>